<dbReference type="GO" id="GO:0016987">
    <property type="term" value="F:sigma factor activity"/>
    <property type="evidence" value="ECO:0007669"/>
    <property type="project" value="UniProtKB-KW"/>
</dbReference>
<keyword evidence="4 6" id="KW-0238">DNA-binding</keyword>
<evidence type="ECO:0000256" key="6">
    <source>
        <dbReference type="RuleBase" id="RU000716"/>
    </source>
</evidence>
<proteinExistence type="inferred from homology"/>
<dbReference type="InterPro" id="IPR013325">
    <property type="entry name" value="RNA_pol_sigma_r2"/>
</dbReference>
<evidence type="ECO:0000256" key="3">
    <source>
        <dbReference type="ARBA" id="ARBA00023082"/>
    </source>
</evidence>
<organism evidence="9 10">
    <name type="scientific">Guptibacillus hwajinpoensis</name>
    <dbReference type="NCBI Taxonomy" id="208199"/>
    <lineage>
        <taxon>Bacteria</taxon>
        <taxon>Bacillati</taxon>
        <taxon>Bacillota</taxon>
        <taxon>Bacilli</taxon>
        <taxon>Bacillales</taxon>
        <taxon>Guptibacillaceae</taxon>
        <taxon>Guptibacillus</taxon>
    </lineage>
</organism>
<dbReference type="PANTHER" id="PTHR43133:SF60">
    <property type="entry name" value="RNA POLYMERASE SIGMA FACTOR SIGV"/>
    <property type="match status" value="1"/>
</dbReference>
<name>A0A845F010_9BACL</name>
<dbReference type="CDD" id="cd06171">
    <property type="entry name" value="Sigma70_r4"/>
    <property type="match status" value="1"/>
</dbReference>
<dbReference type="Gene3D" id="1.10.1740.10">
    <property type="match status" value="1"/>
</dbReference>
<dbReference type="Pfam" id="PF08281">
    <property type="entry name" value="Sigma70_r4_2"/>
    <property type="match status" value="1"/>
</dbReference>
<dbReference type="NCBIfam" id="TIGR02937">
    <property type="entry name" value="sigma70-ECF"/>
    <property type="match status" value="1"/>
</dbReference>
<gene>
    <name evidence="9" type="ORF">GLW07_13015</name>
</gene>
<dbReference type="Pfam" id="PF04542">
    <property type="entry name" value="Sigma70_r2"/>
    <property type="match status" value="1"/>
</dbReference>
<keyword evidence="2 6" id="KW-0805">Transcription regulation</keyword>
<evidence type="ECO:0000313" key="9">
    <source>
        <dbReference type="EMBL" id="MYL64272.1"/>
    </source>
</evidence>
<dbReference type="Proteomes" id="UP000447833">
    <property type="component" value="Unassembled WGS sequence"/>
</dbReference>
<dbReference type="SUPFAM" id="SSF88659">
    <property type="entry name" value="Sigma3 and sigma4 domains of RNA polymerase sigma factors"/>
    <property type="match status" value="1"/>
</dbReference>
<dbReference type="InterPro" id="IPR013249">
    <property type="entry name" value="RNA_pol_sigma70_r4_t2"/>
</dbReference>
<evidence type="ECO:0000256" key="4">
    <source>
        <dbReference type="ARBA" id="ARBA00023125"/>
    </source>
</evidence>
<evidence type="ECO:0000313" key="10">
    <source>
        <dbReference type="Proteomes" id="UP000447833"/>
    </source>
</evidence>
<dbReference type="GO" id="GO:0006352">
    <property type="term" value="P:DNA-templated transcription initiation"/>
    <property type="evidence" value="ECO:0007669"/>
    <property type="project" value="InterPro"/>
</dbReference>
<evidence type="ECO:0000256" key="1">
    <source>
        <dbReference type="ARBA" id="ARBA00010641"/>
    </source>
</evidence>
<feature type="domain" description="RNA polymerase sigma-70 region 2" evidence="7">
    <location>
        <begin position="12"/>
        <end position="79"/>
    </location>
</feature>
<reference evidence="9 10" key="1">
    <citation type="submission" date="2019-11" db="EMBL/GenBank/DDBJ databases">
        <title>Genome sequences of 17 halophilic strains isolated from different environments.</title>
        <authorList>
            <person name="Furrow R.E."/>
        </authorList>
    </citation>
    <scope>NUCLEOTIDE SEQUENCE [LARGE SCALE GENOMIC DNA]</scope>
    <source>
        <strain evidence="9 10">22506_14_FS</strain>
    </source>
</reference>
<dbReference type="InterPro" id="IPR000838">
    <property type="entry name" value="RNA_pol_sigma70_ECF_CS"/>
</dbReference>
<comment type="caution">
    <text evidence="9">The sequence shown here is derived from an EMBL/GenBank/DDBJ whole genome shotgun (WGS) entry which is preliminary data.</text>
</comment>
<dbReference type="PANTHER" id="PTHR43133">
    <property type="entry name" value="RNA POLYMERASE ECF-TYPE SIGMA FACTO"/>
    <property type="match status" value="1"/>
</dbReference>
<keyword evidence="5 6" id="KW-0804">Transcription</keyword>
<dbReference type="InterPro" id="IPR014284">
    <property type="entry name" value="RNA_pol_sigma-70_dom"/>
</dbReference>
<dbReference type="InterPro" id="IPR036388">
    <property type="entry name" value="WH-like_DNA-bd_sf"/>
</dbReference>
<dbReference type="RefSeq" id="WP_160919686.1">
    <property type="nucleotide sequence ID" value="NZ_WMEY01000003.1"/>
</dbReference>
<evidence type="ECO:0000259" key="7">
    <source>
        <dbReference type="Pfam" id="PF04542"/>
    </source>
</evidence>
<evidence type="ECO:0000259" key="8">
    <source>
        <dbReference type="Pfam" id="PF08281"/>
    </source>
</evidence>
<dbReference type="GO" id="GO:0006950">
    <property type="term" value="P:response to stress"/>
    <property type="evidence" value="ECO:0007669"/>
    <property type="project" value="UniProtKB-ARBA"/>
</dbReference>
<dbReference type="EMBL" id="WMEY01000003">
    <property type="protein sequence ID" value="MYL64272.1"/>
    <property type="molecule type" value="Genomic_DNA"/>
</dbReference>
<keyword evidence="3 6" id="KW-0731">Sigma factor</keyword>
<dbReference type="Gene3D" id="1.10.10.10">
    <property type="entry name" value="Winged helix-like DNA-binding domain superfamily/Winged helix DNA-binding domain"/>
    <property type="match status" value="1"/>
</dbReference>
<dbReference type="InterPro" id="IPR039425">
    <property type="entry name" value="RNA_pol_sigma-70-like"/>
</dbReference>
<evidence type="ECO:0000256" key="5">
    <source>
        <dbReference type="ARBA" id="ARBA00023163"/>
    </source>
</evidence>
<comment type="similarity">
    <text evidence="1 6">Belongs to the sigma-70 factor family. ECF subfamily.</text>
</comment>
<sequence>MIELINLCFSEIFEKHYKRVYFTALSIVKDHGLAEDVLQETFLKAYDRLEAVQSEEKLGSWLSTIAARKAIDQLRKQKRVTLFKKEDVLMNQIDHDCNVEEDCQMILFEETMKRKIHMLSPKLRVVMKLHYYDQLKESEIAQKLKISPGAVKSRLHRGRMAMRMKLSNELIRNHPA</sequence>
<dbReference type="SUPFAM" id="SSF88946">
    <property type="entry name" value="Sigma2 domain of RNA polymerase sigma factors"/>
    <property type="match status" value="1"/>
</dbReference>
<dbReference type="InterPro" id="IPR013324">
    <property type="entry name" value="RNA_pol_sigma_r3/r4-like"/>
</dbReference>
<evidence type="ECO:0000256" key="2">
    <source>
        <dbReference type="ARBA" id="ARBA00023015"/>
    </source>
</evidence>
<feature type="domain" description="RNA polymerase sigma factor 70 region 4 type 2" evidence="8">
    <location>
        <begin position="114"/>
        <end position="162"/>
    </location>
</feature>
<dbReference type="AlphaFoldDB" id="A0A845F010"/>
<accession>A0A845F010</accession>
<dbReference type="PROSITE" id="PS01063">
    <property type="entry name" value="SIGMA70_ECF"/>
    <property type="match status" value="1"/>
</dbReference>
<dbReference type="GO" id="GO:0003677">
    <property type="term" value="F:DNA binding"/>
    <property type="evidence" value="ECO:0007669"/>
    <property type="project" value="UniProtKB-KW"/>
</dbReference>
<dbReference type="InterPro" id="IPR007627">
    <property type="entry name" value="RNA_pol_sigma70_r2"/>
</dbReference>
<protein>
    <recommendedName>
        <fullName evidence="6">RNA polymerase sigma factor</fullName>
    </recommendedName>
</protein>